<reference evidence="5" key="1">
    <citation type="submission" date="2020-08" db="EMBL/GenBank/DDBJ databases">
        <title>Genome public.</title>
        <authorList>
            <person name="Liu C."/>
            <person name="Sun Q."/>
        </authorList>
    </citation>
    <scope>NUCLEOTIDE SEQUENCE</scope>
    <source>
        <strain evidence="5">NSJ-12</strain>
    </source>
</reference>
<feature type="domain" description="4Fe-4S ferredoxin-type" evidence="4">
    <location>
        <begin position="175"/>
        <end position="199"/>
    </location>
</feature>
<name>A0A926IFK3_9FIRM</name>
<dbReference type="SUPFAM" id="SSF46548">
    <property type="entry name" value="alpha-helical ferredoxin"/>
    <property type="match status" value="1"/>
</dbReference>
<evidence type="ECO:0000256" key="3">
    <source>
        <dbReference type="ARBA" id="ARBA00023014"/>
    </source>
</evidence>
<dbReference type="PROSITE" id="PS51379">
    <property type="entry name" value="4FE4S_FER_2"/>
    <property type="match status" value="2"/>
</dbReference>
<dbReference type="Gene3D" id="3.40.50.360">
    <property type="match status" value="1"/>
</dbReference>
<evidence type="ECO:0000259" key="4">
    <source>
        <dbReference type="PROSITE" id="PS51379"/>
    </source>
</evidence>
<dbReference type="EMBL" id="JACRSY010000033">
    <property type="protein sequence ID" value="MBC8580973.1"/>
    <property type="molecule type" value="Genomic_DNA"/>
</dbReference>
<gene>
    <name evidence="5" type="ORF">H8718_15755</name>
</gene>
<dbReference type="GO" id="GO:0046872">
    <property type="term" value="F:metal ion binding"/>
    <property type="evidence" value="ECO:0007669"/>
    <property type="project" value="UniProtKB-KW"/>
</dbReference>
<evidence type="ECO:0000256" key="2">
    <source>
        <dbReference type="ARBA" id="ARBA00023004"/>
    </source>
</evidence>
<comment type="caution">
    <text evidence="5">The sequence shown here is derived from an EMBL/GenBank/DDBJ whole genome shotgun (WGS) entry which is preliminary data.</text>
</comment>
<dbReference type="RefSeq" id="WP_249333649.1">
    <property type="nucleotide sequence ID" value="NZ_JACRSY010000033.1"/>
</dbReference>
<keyword evidence="3" id="KW-0411">Iron-sulfur</keyword>
<proteinExistence type="predicted"/>
<protein>
    <submittedName>
        <fullName evidence="5">4Fe-4S binding protein</fullName>
    </submittedName>
</protein>
<accession>A0A926IFK3</accession>
<keyword evidence="6" id="KW-1185">Reference proteome</keyword>
<dbReference type="InterPro" id="IPR017896">
    <property type="entry name" value="4Fe4S_Fe-S-bd"/>
</dbReference>
<sequence length="254" mass="28137">MNLYQIYFSPTGGTKKVADIMSKTWNCPKIEIDLSNPDIDFSQFTFSTDDLCIVSVPCFGGRVPAVSLSRINEMTGGNAQTIIVVTYGNRAYEDTLIELKNTLKARSFHCIAAIAAVTEHSIMHQFGEGRPNADDESELIRFTDRIRKKLEQNCNLKEIQIPGNTSYRVYKGLPLKPKANKKCSKCGLCATNCPTQAISKANPSSINKSKCISCMRCTSLCPQHARNLNKLALLIASKKMQKVCATPKSNELFL</sequence>
<evidence type="ECO:0000313" key="5">
    <source>
        <dbReference type="EMBL" id="MBC8580973.1"/>
    </source>
</evidence>
<evidence type="ECO:0000256" key="1">
    <source>
        <dbReference type="ARBA" id="ARBA00022723"/>
    </source>
</evidence>
<dbReference type="Gene3D" id="3.30.70.20">
    <property type="match status" value="1"/>
</dbReference>
<feature type="domain" description="4Fe-4S ferredoxin-type" evidence="4">
    <location>
        <begin position="202"/>
        <end position="231"/>
    </location>
</feature>
<dbReference type="GO" id="GO:0051536">
    <property type="term" value="F:iron-sulfur cluster binding"/>
    <property type="evidence" value="ECO:0007669"/>
    <property type="project" value="UniProtKB-KW"/>
</dbReference>
<dbReference type="InterPro" id="IPR017900">
    <property type="entry name" value="4Fe4S_Fe_S_CS"/>
</dbReference>
<dbReference type="SUPFAM" id="SSF52218">
    <property type="entry name" value="Flavoproteins"/>
    <property type="match status" value="1"/>
</dbReference>
<keyword evidence="1" id="KW-0479">Metal-binding</keyword>
<dbReference type="Proteomes" id="UP000655830">
    <property type="component" value="Unassembled WGS sequence"/>
</dbReference>
<dbReference type="AlphaFoldDB" id="A0A926IFK3"/>
<dbReference type="PROSITE" id="PS00198">
    <property type="entry name" value="4FE4S_FER_1"/>
    <property type="match status" value="2"/>
</dbReference>
<organism evidence="5 6">
    <name type="scientific">Zhenhengia yiwuensis</name>
    <dbReference type="NCBI Taxonomy" id="2763666"/>
    <lineage>
        <taxon>Bacteria</taxon>
        <taxon>Bacillati</taxon>
        <taxon>Bacillota</taxon>
        <taxon>Clostridia</taxon>
        <taxon>Lachnospirales</taxon>
        <taxon>Lachnospiraceae</taxon>
        <taxon>Zhenhengia</taxon>
    </lineage>
</organism>
<dbReference type="Pfam" id="PF13187">
    <property type="entry name" value="Fer4_9"/>
    <property type="match status" value="1"/>
</dbReference>
<evidence type="ECO:0000313" key="6">
    <source>
        <dbReference type="Proteomes" id="UP000655830"/>
    </source>
</evidence>
<keyword evidence="2" id="KW-0408">Iron</keyword>
<dbReference type="InterPro" id="IPR029039">
    <property type="entry name" value="Flavoprotein-like_sf"/>
</dbReference>